<evidence type="ECO:0000313" key="11">
    <source>
        <dbReference type="EMBL" id="SHG97246.1"/>
    </source>
</evidence>
<evidence type="ECO:0000256" key="8">
    <source>
        <dbReference type="RuleBase" id="RU000620"/>
    </source>
</evidence>
<dbReference type="Proteomes" id="UP000199758">
    <property type="component" value="Unassembled WGS sequence"/>
</dbReference>
<evidence type="ECO:0000256" key="2">
    <source>
        <dbReference type="ARBA" id="ARBA00022448"/>
    </source>
</evidence>
<keyword evidence="6 8" id="KW-0408">Iron</keyword>
<dbReference type="Pfam" id="PF01355">
    <property type="entry name" value="HIPIP"/>
    <property type="match status" value="1"/>
</dbReference>
<dbReference type="RefSeq" id="WP_072897137.1">
    <property type="nucleotide sequence ID" value="NZ_FQWZ01000004.1"/>
</dbReference>
<evidence type="ECO:0000256" key="5">
    <source>
        <dbReference type="ARBA" id="ARBA00022982"/>
    </source>
</evidence>
<comment type="function">
    <text evidence="1 8">Specific class of high-redox-potential 4Fe-4S ferredoxins. Functions in anaerobic electron transport in most purple and in some other photosynthetic bacteria and in at least one genus (Paracoccus) of halophilic, denitrifying bacteria.</text>
</comment>
<name>A0A1M5P634_9GAMM</name>
<evidence type="ECO:0000256" key="3">
    <source>
        <dbReference type="ARBA" id="ARBA00022485"/>
    </source>
</evidence>
<dbReference type="GO" id="GO:0019646">
    <property type="term" value="P:aerobic electron transport chain"/>
    <property type="evidence" value="ECO:0007669"/>
    <property type="project" value="InterPro"/>
</dbReference>
<dbReference type="InterPro" id="IPR036369">
    <property type="entry name" value="HIPIP_sf"/>
</dbReference>
<feature type="chain" id="PRO_5012793464" description="High-potential iron-sulfur protein" evidence="9">
    <location>
        <begin position="31"/>
        <end position="106"/>
    </location>
</feature>
<dbReference type="InterPro" id="IPR006311">
    <property type="entry name" value="TAT_signal"/>
</dbReference>
<dbReference type="GO" id="GO:0051539">
    <property type="term" value="F:4 iron, 4 sulfur cluster binding"/>
    <property type="evidence" value="ECO:0007669"/>
    <property type="project" value="UniProtKB-KW"/>
</dbReference>
<dbReference type="GO" id="GO:0009055">
    <property type="term" value="F:electron transfer activity"/>
    <property type="evidence" value="ECO:0007669"/>
    <property type="project" value="InterPro"/>
</dbReference>
<feature type="signal peptide" evidence="9">
    <location>
        <begin position="1"/>
        <end position="30"/>
    </location>
</feature>
<organism evidence="11 12">
    <name type="scientific">Hydrocarboniphaga daqingensis</name>
    <dbReference type="NCBI Taxonomy" id="490188"/>
    <lineage>
        <taxon>Bacteria</taxon>
        <taxon>Pseudomonadati</taxon>
        <taxon>Pseudomonadota</taxon>
        <taxon>Gammaproteobacteria</taxon>
        <taxon>Nevskiales</taxon>
        <taxon>Nevskiaceae</taxon>
        <taxon>Hydrocarboniphaga</taxon>
    </lineage>
</organism>
<sequence>MQPTTTRRVFLGLCGSAALAALPLSASADAAKLDVADPTAKALGYVENVSSLKAADATAAGVKPGSVCSNCALYAKAQEKAGYAPCGAFGGRLVAAKGWCKAYAPA</sequence>
<dbReference type="PROSITE" id="PS51373">
    <property type="entry name" value="HIPIP"/>
    <property type="match status" value="1"/>
</dbReference>
<comment type="subunit">
    <text evidence="8">Homodimer.</text>
</comment>
<dbReference type="InterPro" id="IPR000170">
    <property type="entry name" value="High_potential_FeS_prot"/>
</dbReference>
<feature type="domain" description="High potential iron-sulfur proteins family profile" evidence="10">
    <location>
        <begin position="27"/>
        <end position="106"/>
    </location>
</feature>
<keyword evidence="4 8" id="KW-0479">Metal-binding</keyword>
<evidence type="ECO:0000256" key="1">
    <source>
        <dbReference type="ARBA" id="ARBA00002137"/>
    </source>
</evidence>
<gene>
    <name evidence="11" type="ORF">SAMN04488068_2045</name>
</gene>
<keyword evidence="2 8" id="KW-0813">Transport</keyword>
<dbReference type="AlphaFoldDB" id="A0A1M5P634"/>
<dbReference type="SUPFAM" id="SSF57652">
    <property type="entry name" value="HIPIP (high potential iron protein)"/>
    <property type="match status" value="1"/>
</dbReference>
<evidence type="ECO:0000256" key="4">
    <source>
        <dbReference type="ARBA" id="ARBA00022723"/>
    </source>
</evidence>
<comment type="similarity">
    <text evidence="8">Belongs to the high-potential iron-sulfur protein (HiPIP) family.</text>
</comment>
<keyword evidence="3 8" id="KW-0004">4Fe-4S</keyword>
<proteinExistence type="inferred from homology"/>
<dbReference type="EMBL" id="FQWZ01000004">
    <property type="protein sequence ID" value="SHG97246.1"/>
    <property type="molecule type" value="Genomic_DNA"/>
</dbReference>
<keyword evidence="9" id="KW-0732">Signal</keyword>
<keyword evidence="12" id="KW-1185">Reference proteome</keyword>
<evidence type="ECO:0000259" key="10">
    <source>
        <dbReference type="PROSITE" id="PS51373"/>
    </source>
</evidence>
<evidence type="ECO:0000313" key="12">
    <source>
        <dbReference type="Proteomes" id="UP000199758"/>
    </source>
</evidence>
<dbReference type="STRING" id="490188.SAMN04488068_2045"/>
<evidence type="ECO:0000256" key="9">
    <source>
        <dbReference type="SAM" id="SignalP"/>
    </source>
</evidence>
<reference evidence="11 12" key="1">
    <citation type="submission" date="2016-11" db="EMBL/GenBank/DDBJ databases">
        <authorList>
            <person name="Jaros S."/>
            <person name="Januszkiewicz K."/>
            <person name="Wedrychowicz H."/>
        </authorList>
    </citation>
    <scope>NUCLEOTIDE SEQUENCE [LARGE SCALE GENOMIC DNA]</scope>
    <source>
        <strain evidence="11 12">CGMCC 1.7049</strain>
    </source>
</reference>
<dbReference type="OrthoDB" id="5298540at2"/>
<evidence type="ECO:0000256" key="7">
    <source>
        <dbReference type="ARBA" id="ARBA00023014"/>
    </source>
</evidence>
<dbReference type="Gene3D" id="4.10.490.10">
    <property type="entry name" value="High potential iron-sulphur protein"/>
    <property type="match status" value="1"/>
</dbReference>
<dbReference type="GO" id="GO:0046872">
    <property type="term" value="F:metal ion binding"/>
    <property type="evidence" value="ECO:0007669"/>
    <property type="project" value="UniProtKB-KW"/>
</dbReference>
<protein>
    <recommendedName>
        <fullName evidence="8">High-potential iron-sulfur protein</fullName>
        <shortName evidence="8">HiPIP</shortName>
    </recommendedName>
</protein>
<evidence type="ECO:0000256" key="6">
    <source>
        <dbReference type="ARBA" id="ARBA00023004"/>
    </source>
</evidence>
<dbReference type="PROSITE" id="PS51318">
    <property type="entry name" value="TAT"/>
    <property type="match status" value="1"/>
</dbReference>
<keyword evidence="5 8" id="KW-0249">Electron transport</keyword>
<keyword evidence="7 8" id="KW-0411">Iron-sulfur</keyword>
<accession>A0A1M5P634</accession>